<keyword evidence="3" id="KW-1185">Reference proteome</keyword>
<dbReference type="GO" id="GO:0036064">
    <property type="term" value="C:ciliary basal body"/>
    <property type="evidence" value="ECO:0007669"/>
    <property type="project" value="TreeGrafter"/>
</dbReference>
<dbReference type="OrthoDB" id="421121at2759"/>
<dbReference type="GO" id="GO:0097730">
    <property type="term" value="C:non-motile cilium"/>
    <property type="evidence" value="ECO:0007669"/>
    <property type="project" value="TreeGrafter"/>
</dbReference>
<feature type="repeat" description="TPR" evidence="1">
    <location>
        <begin position="44"/>
        <end position="77"/>
    </location>
</feature>
<dbReference type="InterPro" id="IPR028796">
    <property type="entry name" value="BBS8"/>
</dbReference>
<dbReference type="SUPFAM" id="SSF48452">
    <property type="entry name" value="TPR-like"/>
    <property type="match status" value="1"/>
</dbReference>
<reference evidence="2 3" key="1">
    <citation type="submission" date="2019-05" db="EMBL/GenBank/DDBJ databases">
        <title>Another draft genome of Portunus trituberculatus and its Hox gene families provides insights of decapod evolution.</title>
        <authorList>
            <person name="Jeong J.-H."/>
            <person name="Song I."/>
            <person name="Kim S."/>
            <person name="Choi T."/>
            <person name="Kim D."/>
            <person name="Ryu S."/>
            <person name="Kim W."/>
        </authorList>
    </citation>
    <scope>NUCLEOTIDE SEQUENCE [LARGE SCALE GENOMIC DNA]</scope>
    <source>
        <tissue evidence="2">Muscle</tissue>
    </source>
</reference>
<dbReference type="PANTHER" id="PTHR44177:SF1">
    <property type="entry name" value="TETRATRICOPEPTIDE REPEAT PROTEIN 8"/>
    <property type="match status" value="1"/>
</dbReference>
<sequence>MNTIHSQLLSHEMPNIHNIAKGIGDINLAYQCFRLALVSDNDHGESYNNLGVLEYRRGNLETARAFFMTAANLSPHMFQPHYNHAKLAHKVSATLPNITAISRTQ</sequence>
<dbReference type="Proteomes" id="UP000324222">
    <property type="component" value="Unassembled WGS sequence"/>
</dbReference>
<evidence type="ECO:0000313" key="2">
    <source>
        <dbReference type="EMBL" id="MPC80084.1"/>
    </source>
</evidence>
<protein>
    <submittedName>
        <fullName evidence="2">Tetratricopeptide repeat protein 8</fullName>
    </submittedName>
</protein>
<organism evidence="2 3">
    <name type="scientific">Portunus trituberculatus</name>
    <name type="common">Swimming crab</name>
    <name type="synonym">Neptunus trituberculatus</name>
    <dbReference type="NCBI Taxonomy" id="210409"/>
    <lineage>
        <taxon>Eukaryota</taxon>
        <taxon>Metazoa</taxon>
        <taxon>Ecdysozoa</taxon>
        <taxon>Arthropoda</taxon>
        <taxon>Crustacea</taxon>
        <taxon>Multicrustacea</taxon>
        <taxon>Malacostraca</taxon>
        <taxon>Eumalacostraca</taxon>
        <taxon>Eucarida</taxon>
        <taxon>Decapoda</taxon>
        <taxon>Pleocyemata</taxon>
        <taxon>Brachyura</taxon>
        <taxon>Eubrachyura</taxon>
        <taxon>Portunoidea</taxon>
        <taxon>Portunidae</taxon>
        <taxon>Portuninae</taxon>
        <taxon>Portunus</taxon>
    </lineage>
</organism>
<dbReference type="Gene3D" id="1.25.40.10">
    <property type="entry name" value="Tetratricopeptide repeat domain"/>
    <property type="match status" value="1"/>
</dbReference>
<dbReference type="GO" id="GO:0034464">
    <property type="term" value="C:BBSome"/>
    <property type="evidence" value="ECO:0007669"/>
    <property type="project" value="InterPro"/>
</dbReference>
<keyword evidence="1" id="KW-0802">TPR repeat</keyword>
<dbReference type="AlphaFoldDB" id="A0A5B7IHS7"/>
<comment type="caution">
    <text evidence="2">The sequence shown here is derived from an EMBL/GenBank/DDBJ whole genome shotgun (WGS) entry which is preliminary data.</text>
</comment>
<dbReference type="PROSITE" id="PS50005">
    <property type="entry name" value="TPR"/>
    <property type="match status" value="1"/>
</dbReference>
<dbReference type="InterPro" id="IPR019734">
    <property type="entry name" value="TPR_rpt"/>
</dbReference>
<name>A0A5B7IHS7_PORTR</name>
<dbReference type="InterPro" id="IPR011990">
    <property type="entry name" value="TPR-like_helical_dom_sf"/>
</dbReference>
<proteinExistence type="predicted"/>
<evidence type="ECO:0000313" key="3">
    <source>
        <dbReference type="Proteomes" id="UP000324222"/>
    </source>
</evidence>
<dbReference type="PANTHER" id="PTHR44177">
    <property type="entry name" value="TETRATRICOPEPTIDE REPEAT PROTEIN 8"/>
    <property type="match status" value="1"/>
</dbReference>
<accession>A0A5B7IHS7</accession>
<evidence type="ECO:0000256" key="1">
    <source>
        <dbReference type="PROSITE-ProRule" id="PRU00339"/>
    </source>
</evidence>
<gene>
    <name evidence="2" type="primary">TTC8_3</name>
    <name evidence="2" type="ORF">E2C01_074651</name>
</gene>
<dbReference type="EMBL" id="VSRR010052954">
    <property type="protein sequence ID" value="MPC80084.1"/>
    <property type="molecule type" value="Genomic_DNA"/>
</dbReference>
<dbReference type="GO" id="GO:1905515">
    <property type="term" value="P:non-motile cilium assembly"/>
    <property type="evidence" value="ECO:0007669"/>
    <property type="project" value="InterPro"/>
</dbReference>